<dbReference type="AlphaFoldDB" id="A0AAV1NLZ7"/>
<keyword evidence="1" id="KW-1015">Disulfide bond</keyword>
<accession>A0AAV1NLZ7</accession>
<reference evidence="3 4" key="1">
    <citation type="submission" date="2024-01" db="EMBL/GenBank/DDBJ databases">
        <authorList>
            <person name="Alioto T."/>
            <person name="Alioto T."/>
            <person name="Gomez Garrido J."/>
        </authorList>
    </citation>
    <scope>NUCLEOTIDE SEQUENCE [LARGE SCALE GENOMIC DNA]</scope>
</reference>
<dbReference type="PROSITE" id="PS50041">
    <property type="entry name" value="C_TYPE_LECTIN_2"/>
    <property type="match status" value="2"/>
</dbReference>
<proteinExistence type="predicted"/>
<dbReference type="Pfam" id="PF00059">
    <property type="entry name" value="Lectin_C"/>
    <property type="match status" value="2"/>
</dbReference>
<dbReference type="SUPFAM" id="SSF56436">
    <property type="entry name" value="C-type lectin-like"/>
    <property type="match status" value="2"/>
</dbReference>
<dbReference type="PROSITE" id="PS00615">
    <property type="entry name" value="C_TYPE_LECTIN_1"/>
    <property type="match status" value="1"/>
</dbReference>
<dbReference type="PANTHER" id="PTHR45784">
    <property type="entry name" value="C-TYPE LECTIN DOMAIN FAMILY 20 MEMBER A-RELATED"/>
    <property type="match status" value="1"/>
</dbReference>
<evidence type="ECO:0000259" key="2">
    <source>
        <dbReference type="PROSITE" id="PS50041"/>
    </source>
</evidence>
<gene>
    <name evidence="3" type="ORF">FSCOSCO3_A036409</name>
</gene>
<evidence type="ECO:0000313" key="3">
    <source>
        <dbReference type="EMBL" id="CAK6960495.1"/>
    </source>
</evidence>
<sequence length="253" mass="28555">MAKGIQTLYLLFISGFCYLTLGSSDFQLIPLLKTYQDAKSHCKEMYTDLATVHNATDMKDLITLVSNNSSRAWIGLETGDVWMWHWSKPNQKQDFFKWRAGESQEKKDACAAMDTHGDWFVSNCGAKRSFICHGNGDTSGHIFVAGTKSWRDAQSHCRGLLSDLVSIHSSEENEAVRNVSVSNSAWIGLFRDPWKWSDGSTSSFRNWKPLQPNYLKGQNCTAAIFKDGRWNDLKCTGKRNFVCHGAKNQIPVV</sequence>
<evidence type="ECO:0000313" key="4">
    <source>
        <dbReference type="Proteomes" id="UP001314229"/>
    </source>
</evidence>
<feature type="domain" description="C-type lectin" evidence="2">
    <location>
        <begin position="141"/>
        <end position="244"/>
    </location>
</feature>
<dbReference type="InterPro" id="IPR018378">
    <property type="entry name" value="C-type_lectin_CS"/>
</dbReference>
<feature type="domain" description="C-type lectin" evidence="2">
    <location>
        <begin position="13"/>
        <end position="133"/>
    </location>
</feature>
<name>A0AAV1NLZ7_SCOSC</name>
<keyword evidence="3" id="KW-0675">Receptor</keyword>
<comment type="caution">
    <text evidence="3">The sequence shown here is derived from an EMBL/GenBank/DDBJ whole genome shotgun (WGS) entry which is preliminary data.</text>
</comment>
<dbReference type="InterPro" id="IPR016186">
    <property type="entry name" value="C-type_lectin-like/link_sf"/>
</dbReference>
<dbReference type="Proteomes" id="UP001314229">
    <property type="component" value="Unassembled WGS sequence"/>
</dbReference>
<organism evidence="3 4">
    <name type="scientific">Scomber scombrus</name>
    <name type="common">Atlantic mackerel</name>
    <name type="synonym">Scomber vernalis</name>
    <dbReference type="NCBI Taxonomy" id="13677"/>
    <lineage>
        <taxon>Eukaryota</taxon>
        <taxon>Metazoa</taxon>
        <taxon>Chordata</taxon>
        <taxon>Craniata</taxon>
        <taxon>Vertebrata</taxon>
        <taxon>Euteleostomi</taxon>
        <taxon>Actinopterygii</taxon>
        <taxon>Neopterygii</taxon>
        <taxon>Teleostei</taxon>
        <taxon>Neoteleostei</taxon>
        <taxon>Acanthomorphata</taxon>
        <taxon>Pelagiaria</taxon>
        <taxon>Scombriformes</taxon>
        <taxon>Scombridae</taxon>
        <taxon>Scomber</taxon>
    </lineage>
</organism>
<dbReference type="SMART" id="SM00034">
    <property type="entry name" value="CLECT"/>
    <property type="match status" value="2"/>
</dbReference>
<evidence type="ECO:0000256" key="1">
    <source>
        <dbReference type="ARBA" id="ARBA00023157"/>
    </source>
</evidence>
<dbReference type="EMBL" id="CAWUFR010000045">
    <property type="protein sequence ID" value="CAK6960495.1"/>
    <property type="molecule type" value="Genomic_DNA"/>
</dbReference>
<dbReference type="InterPro" id="IPR016187">
    <property type="entry name" value="CTDL_fold"/>
</dbReference>
<dbReference type="Gene3D" id="3.10.100.10">
    <property type="entry name" value="Mannose-Binding Protein A, subunit A"/>
    <property type="match status" value="2"/>
</dbReference>
<keyword evidence="4" id="KW-1185">Reference proteome</keyword>
<dbReference type="InterPro" id="IPR001304">
    <property type="entry name" value="C-type_lectin-like"/>
</dbReference>
<dbReference type="PANTHER" id="PTHR45784:SF3">
    <property type="entry name" value="C-TYPE LECTIN DOMAIN FAMILY 4 MEMBER K-LIKE-RELATED"/>
    <property type="match status" value="1"/>
</dbReference>
<protein>
    <submittedName>
        <fullName evidence="3">Macrophage mannose receptor 1</fullName>
    </submittedName>
</protein>